<gene>
    <name evidence="1" type="ORF">GOMPHAMPRED_006259</name>
</gene>
<accession>A0A8H3ER16</accession>
<organism evidence="1 2">
    <name type="scientific">Gomphillus americanus</name>
    <dbReference type="NCBI Taxonomy" id="1940652"/>
    <lineage>
        <taxon>Eukaryota</taxon>
        <taxon>Fungi</taxon>
        <taxon>Dikarya</taxon>
        <taxon>Ascomycota</taxon>
        <taxon>Pezizomycotina</taxon>
        <taxon>Lecanoromycetes</taxon>
        <taxon>OSLEUM clade</taxon>
        <taxon>Ostropomycetidae</taxon>
        <taxon>Ostropales</taxon>
        <taxon>Graphidaceae</taxon>
        <taxon>Gomphilloideae</taxon>
        <taxon>Gomphillus</taxon>
    </lineage>
</organism>
<reference evidence="1" key="1">
    <citation type="submission" date="2021-03" db="EMBL/GenBank/DDBJ databases">
        <authorList>
            <person name="Tagirdzhanova G."/>
        </authorList>
    </citation>
    <scope>NUCLEOTIDE SEQUENCE</scope>
</reference>
<name>A0A8H3ER16_9LECA</name>
<sequence>MEETPANQSSTTNFRRERTFHNTIKWIELGEHHPLTVAGRSPFLYKSEPSDHVLKIRSLDLDLEDNIPDSINFDSSQLAGLPQTPICIHIKLQGHLTTHLEGWPNFSIQQSLANGEPPGYPGVNKFSPWEDERMGWVRVWQDGHKLTPSDSLVAGKIVLECCCIGMIDDPSQGGFKGKYIFDFDMFVGDGVQKETLASLIASIWIKDPGEEWPVER</sequence>
<dbReference type="Proteomes" id="UP000664169">
    <property type="component" value="Unassembled WGS sequence"/>
</dbReference>
<keyword evidence="2" id="KW-1185">Reference proteome</keyword>
<comment type="caution">
    <text evidence="1">The sequence shown here is derived from an EMBL/GenBank/DDBJ whole genome shotgun (WGS) entry which is preliminary data.</text>
</comment>
<protein>
    <submittedName>
        <fullName evidence="1">Uncharacterized protein</fullName>
    </submittedName>
</protein>
<dbReference type="EMBL" id="CAJPDQ010000004">
    <property type="protein sequence ID" value="CAF9908672.1"/>
    <property type="molecule type" value="Genomic_DNA"/>
</dbReference>
<evidence type="ECO:0000313" key="2">
    <source>
        <dbReference type="Proteomes" id="UP000664169"/>
    </source>
</evidence>
<dbReference type="AlphaFoldDB" id="A0A8H3ER16"/>
<proteinExistence type="predicted"/>
<evidence type="ECO:0000313" key="1">
    <source>
        <dbReference type="EMBL" id="CAF9908672.1"/>
    </source>
</evidence>